<name>A0A9P8XXJ3_9PEZI</name>
<comment type="caution">
    <text evidence="2">The sequence shown here is derived from an EMBL/GenBank/DDBJ whole genome shotgun (WGS) entry which is preliminary data.</text>
</comment>
<keyword evidence="3" id="KW-1185">Reference proteome</keyword>
<dbReference type="EMBL" id="JAGTJQ010000010">
    <property type="protein sequence ID" value="KAH7020850.1"/>
    <property type="molecule type" value="Genomic_DNA"/>
</dbReference>
<gene>
    <name evidence="2" type="ORF">B0I36DRAFT_353591</name>
</gene>
<dbReference type="AlphaFoldDB" id="A0A9P8XXJ3"/>
<organism evidence="2 3">
    <name type="scientific">Microdochium trichocladiopsis</name>
    <dbReference type="NCBI Taxonomy" id="1682393"/>
    <lineage>
        <taxon>Eukaryota</taxon>
        <taxon>Fungi</taxon>
        <taxon>Dikarya</taxon>
        <taxon>Ascomycota</taxon>
        <taxon>Pezizomycotina</taxon>
        <taxon>Sordariomycetes</taxon>
        <taxon>Xylariomycetidae</taxon>
        <taxon>Xylariales</taxon>
        <taxon>Microdochiaceae</taxon>
        <taxon>Microdochium</taxon>
    </lineage>
</organism>
<feature type="transmembrane region" description="Helical" evidence="1">
    <location>
        <begin position="121"/>
        <end position="141"/>
    </location>
</feature>
<sequence>MALTSDLDAAERSYINRLPHVVGANLYSSCIGNDFWYRAVMRELRTEPTIREAVLAICALDVSFASRPPRASHPPDAPFSLFASPSTWGPEANKHYTRALIHQAKAIENLRRRLRPAERGVAGPRTVLVASLLLVIFELMLGLESDHMGMIATGALSVLTDHIVSLKPAKSSHTTYACPNDTATRRCLSLSREVDDDGFREAEIALTRVAASYRKTLERRFPEARQRLFGWMDVGVHVFIVPKIGPPSLEAPPEVCM</sequence>
<reference evidence="2" key="1">
    <citation type="journal article" date="2021" name="Nat. Commun.">
        <title>Genetic determinants of endophytism in the Arabidopsis root mycobiome.</title>
        <authorList>
            <person name="Mesny F."/>
            <person name="Miyauchi S."/>
            <person name="Thiergart T."/>
            <person name="Pickel B."/>
            <person name="Atanasova L."/>
            <person name="Karlsson M."/>
            <person name="Huettel B."/>
            <person name="Barry K.W."/>
            <person name="Haridas S."/>
            <person name="Chen C."/>
            <person name="Bauer D."/>
            <person name="Andreopoulos W."/>
            <person name="Pangilinan J."/>
            <person name="LaButti K."/>
            <person name="Riley R."/>
            <person name="Lipzen A."/>
            <person name="Clum A."/>
            <person name="Drula E."/>
            <person name="Henrissat B."/>
            <person name="Kohler A."/>
            <person name="Grigoriev I.V."/>
            <person name="Martin F.M."/>
            <person name="Hacquard S."/>
        </authorList>
    </citation>
    <scope>NUCLEOTIDE SEQUENCE</scope>
    <source>
        <strain evidence="2">MPI-CAGE-CH-0230</strain>
    </source>
</reference>
<dbReference type="GeneID" id="70186772"/>
<evidence type="ECO:0000313" key="2">
    <source>
        <dbReference type="EMBL" id="KAH7020850.1"/>
    </source>
</evidence>
<dbReference type="Proteomes" id="UP000756346">
    <property type="component" value="Unassembled WGS sequence"/>
</dbReference>
<accession>A0A9P8XXJ3</accession>
<dbReference type="RefSeq" id="XP_046007051.1">
    <property type="nucleotide sequence ID" value="XM_046157226.1"/>
</dbReference>
<keyword evidence="1" id="KW-1133">Transmembrane helix</keyword>
<protein>
    <submittedName>
        <fullName evidence="2">Uncharacterized protein</fullName>
    </submittedName>
</protein>
<proteinExistence type="predicted"/>
<keyword evidence="1" id="KW-0812">Transmembrane</keyword>
<evidence type="ECO:0000256" key="1">
    <source>
        <dbReference type="SAM" id="Phobius"/>
    </source>
</evidence>
<evidence type="ECO:0000313" key="3">
    <source>
        <dbReference type="Proteomes" id="UP000756346"/>
    </source>
</evidence>
<keyword evidence="1" id="KW-0472">Membrane</keyword>